<dbReference type="InterPro" id="IPR036291">
    <property type="entry name" value="NAD(P)-bd_dom_sf"/>
</dbReference>
<dbReference type="Gene3D" id="3.90.180.10">
    <property type="entry name" value="Medium-chain alcohol dehydrogenases, catalytic domain"/>
    <property type="match status" value="1"/>
</dbReference>
<reference evidence="1 2" key="1">
    <citation type="submission" date="2020-08" db="EMBL/GenBank/DDBJ databases">
        <title>Plant Genome Project.</title>
        <authorList>
            <person name="Zhang R.-G."/>
        </authorList>
    </citation>
    <scope>NUCLEOTIDE SEQUENCE [LARGE SCALE GENOMIC DNA]</scope>
    <source>
        <tissue evidence="1">Rhizome</tissue>
    </source>
</reference>
<dbReference type="Gene3D" id="3.40.50.720">
    <property type="entry name" value="NAD(P)-binding Rossmann-like Domain"/>
    <property type="match status" value="1"/>
</dbReference>
<dbReference type="GO" id="GO:0032440">
    <property type="term" value="F:2-alkenal reductase [NAD(P)H] activity"/>
    <property type="evidence" value="ECO:0007669"/>
    <property type="project" value="TreeGrafter"/>
</dbReference>
<gene>
    <name evidence="1" type="ORF">ZIOFF_049632</name>
</gene>
<proteinExistence type="predicted"/>
<organism evidence="1 2">
    <name type="scientific">Zingiber officinale</name>
    <name type="common">Ginger</name>
    <name type="synonym">Amomum zingiber</name>
    <dbReference type="NCBI Taxonomy" id="94328"/>
    <lineage>
        <taxon>Eukaryota</taxon>
        <taxon>Viridiplantae</taxon>
        <taxon>Streptophyta</taxon>
        <taxon>Embryophyta</taxon>
        <taxon>Tracheophyta</taxon>
        <taxon>Spermatophyta</taxon>
        <taxon>Magnoliopsida</taxon>
        <taxon>Liliopsida</taxon>
        <taxon>Zingiberales</taxon>
        <taxon>Zingiberaceae</taxon>
        <taxon>Zingiber</taxon>
    </lineage>
</organism>
<dbReference type="PANTHER" id="PTHR43205:SF7">
    <property type="entry name" value="PROSTAGLANDIN REDUCTASE 1"/>
    <property type="match status" value="1"/>
</dbReference>
<dbReference type="SUPFAM" id="SSF51735">
    <property type="entry name" value="NAD(P)-binding Rossmann-fold domains"/>
    <property type="match status" value="1"/>
</dbReference>
<dbReference type="PANTHER" id="PTHR43205">
    <property type="entry name" value="PROSTAGLANDIN REDUCTASE"/>
    <property type="match status" value="1"/>
</dbReference>
<evidence type="ECO:0000313" key="1">
    <source>
        <dbReference type="EMBL" id="KAG6488389.1"/>
    </source>
</evidence>
<name>A0A8J5KQ20_ZINOF</name>
<dbReference type="EMBL" id="JACMSC010000014">
    <property type="protein sequence ID" value="KAG6488389.1"/>
    <property type="molecule type" value="Genomic_DNA"/>
</dbReference>
<protein>
    <submittedName>
        <fullName evidence="1">Uncharacterized protein</fullName>
    </submittedName>
</protein>
<dbReference type="InterPro" id="IPR045010">
    <property type="entry name" value="MDR_fam"/>
</dbReference>
<sequence length="122" mass="13718">MLDAALGNMKLRGRVTVCGMISQYNLETVQGMRNFVLVISKCIRLQGFTVLQYGHLYREFEEKVVKHVREGSIEYLEDVAEGLDSRSGACVIRGPFRGPEHWQKAGGCCTRVILITACVCYE</sequence>
<keyword evidence="2" id="KW-1185">Reference proteome</keyword>
<dbReference type="AlphaFoldDB" id="A0A8J5KQ20"/>
<accession>A0A8J5KQ20</accession>
<evidence type="ECO:0000313" key="2">
    <source>
        <dbReference type="Proteomes" id="UP000734854"/>
    </source>
</evidence>
<comment type="caution">
    <text evidence="1">The sequence shown here is derived from an EMBL/GenBank/DDBJ whole genome shotgun (WGS) entry which is preliminary data.</text>
</comment>
<dbReference type="Proteomes" id="UP000734854">
    <property type="component" value="Unassembled WGS sequence"/>
</dbReference>